<reference evidence="1 2" key="2">
    <citation type="submission" date="2018-11" db="EMBL/GenBank/DDBJ databases">
        <authorList>
            <consortium name="Pathogen Informatics"/>
        </authorList>
    </citation>
    <scope>NUCLEOTIDE SEQUENCE [LARGE SCALE GENOMIC DNA]</scope>
</reference>
<dbReference type="OrthoDB" id="10367303at2759"/>
<keyword evidence="2" id="KW-1185">Reference proteome</keyword>
<evidence type="ECO:0000313" key="2">
    <source>
        <dbReference type="Proteomes" id="UP000271098"/>
    </source>
</evidence>
<gene>
    <name evidence="1" type="ORF">GPUH_LOCUS19504</name>
</gene>
<dbReference type="WBParaSite" id="GPUH_0001952901-mRNA-1">
    <property type="protein sequence ID" value="GPUH_0001952901-mRNA-1"/>
    <property type="gene ID" value="GPUH_0001952901"/>
</dbReference>
<name>A0A183EEW3_9BILA</name>
<proteinExistence type="predicted"/>
<evidence type="ECO:0000313" key="3">
    <source>
        <dbReference type="WBParaSite" id="GPUH_0001952901-mRNA-1"/>
    </source>
</evidence>
<protein>
    <submittedName>
        <fullName evidence="1 3">Uncharacterized protein</fullName>
    </submittedName>
</protein>
<evidence type="ECO:0000313" key="1">
    <source>
        <dbReference type="EMBL" id="VDN33977.1"/>
    </source>
</evidence>
<dbReference type="AlphaFoldDB" id="A0A183EEW3"/>
<sequence>MLAAQGSLATQQFQTLITHLEQCVNGVRLLRNEVMTVHNRIVEGKLDNDSGDNGKTLEDRLEFINQIYE</sequence>
<organism evidence="3">
    <name type="scientific">Gongylonema pulchrum</name>
    <dbReference type="NCBI Taxonomy" id="637853"/>
    <lineage>
        <taxon>Eukaryota</taxon>
        <taxon>Metazoa</taxon>
        <taxon>Ecdysozoa</taxon>
        <taxon>Nematoda</taxon>
        <taxon>Chromadorea</taxon>
        <taxon>Rhabditida</taxon>
        <taxon>Spirurina</taxon>
        <taxon>Spiruromorpha</taxon>
        <taxon>Spiruroidea</taxon>
        <taxon>Gongylonematidae</taxon>
        <taxon>Gongylonema</taxon>
    </lineage>
</organism>
<reference evidence="3" key="1">
    <citation type="submission" date="2016-06" db="UniProtKB">
        <authorList>
            <consortium name="WormBaseParasite"/>
        </authorList>
    </citation>
    <scope>IDENTIFICATION</scope>
</reference>
<accession>A0A183EEW3</accession>
<dbReference type="Proteomes" id="UP000271098">
    <property type="component" value="Unassembled WGS sequence"/>
</dbReference>
<dbReference type="EMBL" id="UYRT01088645">
    <property type="protein sequence ID" value="VDN33977.1"/>
    <property type="molecule type" value="Genomic_DNA"/>
</dbReference>